<name>A0ACA9QW06_9GLOM</name>
<dbReference type="Proteomes" id="UP000789525">
    <property type="component" value="Unassembled WGS sequence"/>
</dbReference>
<organism evidence="1 2">
    <name type="scientific">Acaulospora colombiana</name>
    <dbReference type="NCBI Taxonomy" id="27376"/>
    <lineage>
        <taxon>Eukaryota</taxon>
        <taxon>Fungi</taxon>
        <taxon>Fungi incertae sedis</taxon>
        <taxon>Mucoromycota</taxon>
        <taxon>Glomeromycotina</taxon>
        <taxon>Glomeromycetes</taxon>
        <taxon>Diversisporales</taxon>
        <taxon>Acaulosporaceae</taxon>
        <taxon>Acaulospora</taxon>
    </lineage>
</organism>
<protein>
    <submittedName>
        <fullName evidence="1">1664_t:CDS:1</fullName>
    </submittedName>
</protein>
<sequence>DPELSILRALIPDPVTVVTSLSRQLSAFSPASLLSRALLGMDM</sequence>
<evidence type="ECO:0000313" key="1">
    <source>
        <dbReference type="EMBL" id="CAG8766459.1"/>
    </source>
</evidence>
<proteinExistence type="predicted"/>
<dbReference type="EMBL" id="CAJVPT010062134">
    <property type="protein sequence ID" value="CAG8766459.1"/>
    <property type="molecule type" value="Genomic_DNA"/>
</dbReference>
<gene>
    <name evidence="1" type="ORF">ACOLOM_LOCUS13478</name>
</gene>
<accession>A0ACA9QW06</accession>
<keyword evidence="2" id="KW-1185">Reference proteome</keyword>
<reference evidence="1" key="1">
    <citation type="submission" date="2021-06" db="EMBL/GenBank/DDBJ databases">
        <authorList>
            <person name="Kallberg Y."/>
            <person name="Tangrot J."/>
            <person name="Rosling A."/>
        </authorList>
    </citation>
    <scope>NUCLEOTIDE SEQUENCE</scope>
    <source>
        <strain evidence="1">CL356</strain>
    </source>
</reference>
<evidence type="ECO:0000313" key="2">
    <source>
        <dbReference type="Proteomes" id="UP000789525"/>
    </source>
</evidence>
<feature type="non-terminal residue" evidence="1">
    <location>
        <position position="1"/>
    </location>
</feature>
<comment type="caution">
    <text evidence="1">The sequence shown here is derived from an EMBL/GenBank/DDBJ whole genome shotgun (WGS) entry which is preliminary data.</text>
</comment>